<organism evidence="2 3">
    <name type="scientific">Aerophobetes bacterium</name>
    <dbReference type="NCBI Taxonomy" id="2030807"/>
    <lineage>
        <taxon>Bacteria</taxon>
        <taxon>Candidatus Aerophobota</taxon>
    </lineage>
</organism>
<dbReference type="EMBL" id="QMPY01000008">
    <property type="protein sequence ID" value="RLE08764.1"/>
    <property type="molecule type" value="Genomic_DNA"/>
</dbReference>
<accession>A0A662D720</accession>
<dbReference type="InterPro" id="IPR000257">
    <property type="entry name" value="Uroporphyrinogen_deCOase"/>
</dbReference>
<gene>
    <name evidence="2" type="ORF">DRZ78_00420</name>
</gene>
<comment type="caution">
    <text evidence="2">The sequence shown here is derived from an EMBL/GenBank/DDBJ whole genome shotgun (WGS) entry which is preliminary data.</text>
</comment>
<dbReference type="Pfam" id="PF01208">
    <property type="entry name" value="URO-D"/>
    <property type="match status" value="1"/>
</dbReference>
<proteinExistence type="predicted"/>
<dbReference type="InterPro" id="IPR052024">
    <property type="entry name" value="Methanogen_methyltrans"/>
</dbReference>
<evidence type="ECO:0000313" key="2">
    <source>
        <dbReference type="EMBL" id="RLE08764.1"/>
    </source>
</evidence>
<dbReference type="GO" id="GO:0004853">
    <property type="term" value="F:uroporphyrinogen decarboxylase activity"/>
    <property type="evidence" value="ECO:0007669"/>
    <property type="project" value="InterPro"/>
</dbReference>
<evidence type="ECO:0000259" key="1">
    <source>
        <dbReference type="Pfam" id="PF01208"/>
    </source>
</evidence>
<protein>
    <recommendedName>
        <fullName evidence="1">Uroporphyrinogen decarboxylase (URO-D) domain-containing protein</fullName>
    </recommendedName>
</protein>
<reference evidence="2 3" key="1">
    <citation type="submission" date="2018-06" db="EMBL/GenBank/DDBJ databases">
        <title>Extensive metabolic versatility and redundancy in microbially diverse, dynamic hydrothermal sediments.</title>
        <authorList>
            <person name="Dombrowski N."/>
            <person name="Teske A."/>
            <person name="Baker B.J."/>
        </authorList>
    </citation>
    <scope>NUCLEOTIDE SEQUENCE [LARGE SCALE GENOMIC DNA]</scope>
    <source>
        <strain evidence="2">B7_G13</strain>
    </source>
</reference>
<dbReference type="InterPro" id="IPR038071">
    <property type="entry name" value="UROD/MetE-like_sf"/>
</dbReference>
<dbReference type="PANTHER" id="PTHR47099">
    <property type="entry name" value="METHYLCOBAMIDE:COM METHYLTRANSFERASE MTBA"/>
    <property type="match status" value="1"/>
</dbReference>
<name>A0A662D720_UNCAE</name>
<dbReference type="Gene3D" id="3.20.20.210">
    <property type="match status" value="1"/>
</dbReference>
<sequence length="367" mass="42808">MLNKEEKLTMMTPRERVLTTLSHRKPDKVPKYIRFTPEMKVKVREKIGTDNYEDHFGIEIRRVGFKPTKKLPDFTPYYGDFLPENTYFDDWGIPFVVGSEGHIKRELYPMANFKTEEEIFEYPWPDFMASYRHKHLEREVNKLHNQGYAVIGRLTEISGGFIFETAWQLRGMDNLFVDFYDNPDFARILLDKITRINAEVSVRFAEAGVDILWLADDIGTQDKMLMSPDMWRKWLKPRLKLLIDSAKRVSPHIHIFYHSDGFIEPVIPDLIEIGVDILNPIQPECMNPVKLKKLYGDKLSFFGTIGVQTVMPFGSPEDVKRNVREMVEKVGKGGGFIIAPTHFVSTQVPWENVEAFFEAVEEFGRYR</sequence>
<dbReference type="SUPFAM" id="SSF51726">
    <property type="entry name" value="UROD/MetE-like"/>
    <property type="match status" value="1"/>
</dbReference>
<dbReference type="GO" id="GO:0006779">
    <property type="term" value="P:porphyrin-containing compound biosynthetic process"/>
    <property type="evidence" value="ECO:0007669"/>
    <property type="project" value="InterPro"/>
</dbReference>
<evidence type="ECO:0000313" key="3">
    <source>
        <dbReference type="Proteomes" id="UP000277457"/>
    </source>
</evidence>
<feature type="domain" description="Uroporphyrinogen decarboxylase (URO-D)" evidence="1">
    <location>
        <begin position="166"/>
        <end position="362"/>
    </location>
</feature>
<dbReference type="AlphaFoldDB" id="A0A662D720"/>
<dbReference type="Proteomes" id="UP000277457">
    <property type="component" value="Unassembled WGS sequence"/>
</dbReference>
<dbReference type="PANTHER" id="PTHR47099:SF1">
    <property type="entry name" value="METHYLCOBAMIDE:COM METHYLTRANSFERASE MTBA"/>
    <property type="match status" value="1"/>
</dbReference>